<dbReference type="SMART" id="SM00239">
    <property type="entry name" value="C2"/>
    <property type="match status" value="1"/>
</dbReference>
<dbReference type="Proteomes" id="UP000694941">
    <property type="component" value="Unplaced"/>
</dbReference>
<evidence type="ECO:0000256" key="1">
    <source>
        <dbReference type="SAM" id="MobiDB-lite"/>
    </source>
</evidence>
<dbReference type="InterPro" id="IPR035892">
    <property type="entry name" value="C2_domain_sf"/>
</dbReference>
<dbReference type="RefSeq" id="XP_022247535.1">
    <property type="nucleotide sequence ID" value="XM_022391827.1"/>
</dbReference>
<dbReference type="InterPro" id="IPR027080">
    <property type="entry name" value="Unc-13"/>
</dbReference>
<feature type="compositionally biased region" description="Polar residues" evidence="1">
    <location>
        <begin position="394"/>
        <end position="408"/>
    </location>
</feature>
<feature type="compositionally biased region" description="Polar residues" evidence="1">
    <location>
        <begin position="356"/>
        <end position="369"/>
    </location>
</feature>
<keyword evidence="3" id="KW-1185">Reference proteome</keyword>
<feature type="region of interest" description="Disordered" evidence="1">
    <location>
        <begin position="394"/>
        <end position="413"/>
    </location>
</feature>
<sequence>MSLLCITVRRARLVGVGGPYNSYVTLKLQNVKSTTVAVKGNNPSWEQDFIFETNCVDTGMIIEVWAKGMLWDKLIGSQWFPLMSVQYSKEVGQGQWLSLDAELVMNDGDIIGTKTPTGHSILIEAHFELPFDLEGTNSPELQHKLEILNRLMDEKLEAVREHQPHQLNSCVSEDSDYTSDVGYSANQHPSASVDYPKYLASHFGGASNLSNRTFQYDELLVDQDTSFELDHCNEKIYDDKVYHPKDGDAWMKESDSDSELMYYNSRPPEKYLERERSSYVTQWCGKFGYSNSLEYESDQSFSFDTNDQLMYHDCENRYDGEVIEVTPSLPEDLDIRSSLEQQKVFDQKMLNDMYEPSQNNCQQDSNTPDSDLDIRSSLEPEEEFDQKMLNDMYESSQNDCQQDSNTPDSDLGIRSSMEQRQKFDQKMLNDMYESSEKDCQQDSNTPGSMDAYKQDSADSTEKWQEVMHNLCQLSWDPEIQSFETEESDSPSQEQWSSVEQPSIPEQFYERTEDQLVKPDEVSLEHEEKKEQDVINQLSFIETDTRTDREIMSKPKDLWLTAFNKIISQLNEVLIFFRLCCMCKFAEALGILVFDTLGVKVLKILSRLCLKCLRRPCP</sequence>
<dbReference type="PANTHER" id="PTHR10480:SF12">
    <property type="entry name" value="UNC-13, ISOFORM E"/>
    <property type="match status" value="1"/>
</dbReference>
<feature type="region of interest" description="Disordered" evidence="1">
    <location>
        <begin position="432"/>
        <end position="461"/>
    </location>
</feature>
<dbReference type="Pfam" id="PF00168">
    <property type="entry name" value="C2"/>
    <property type="match status" value="1"/>
</dbReference>
<dbReference type="GeneID" id="106464147"/>
<feature type="compositionally biased region" description="Basic and acidic residues" evidence="1">
    <location>
        <begin position="452"/>
        <end position="461"/>
    </location>
</feature>
<dbReference type="InterPro" id="IPR000008">
    <property type="entry name" value="C2_dom"/>
</dbReference>
<feature type="domain" description="C2" evidence="2">
    <location>
        <begin position="1"/>
        <end position="97"/>
    </location>
</feature>
<proteinExistence type="predicted"/>
<evidence type="ECO:0000259" key="2">
    <source>
        <dbReference type="PROSITE" id="PS50004"/>
    </source>
</evidence>
<evidence type="ECO:0000313" key="4">
    <source>
        <dbReference type="RefSeq" id="XP_022247535.1"/>
    </source>
</evidence>
<reference evidence="4" key="1">
    <citation type="submission" date="2025-08" db="UniProtKB">
        <authorList>
            <consortium name="RefSeq"/>
        </authorList>
    </citation>
    <scope>IDENTIFICATION</scope>
    <source>
        <tissue evidence="4">Muscle</tissue>
    </source>
</reference>
<dbReference type="Gene3D" id="2.60.40.150">
    <property type="entry name" value="C2 domain"/>
    <property type="match status" value="1"/>
</dbReference>
<organism evidence="3 4">
    <name type="scientific">Limulus polyphemus</name>
    <name type="common">Atlantic horseshoe crab</name>
    <dbReference type="NCBI Taxonomy" id="6850"/>
    <lineage>
        <taxon>Eukaryota</taxon>
        <taxon>Metazoa</taxon>
        <taxon>Ecdysozoa</taxon>
        <taxon>Arthropoda</taxon>
        <taxon>Chelicerata</taxon>
        <taxon>Merostomata</taxon>
        <taxon>Xiphosura</taxon>
        <taxon>Limulidae</taxon>
        <taxon>Limulus</taxon>
    </lineage>
</organism>
<evidence type="ECO:0000313" key="3">
    <source>
        <dbReference type="Proteomes" id="UP000694941"/>
    </source>
</evidence>
<accession>A0ABM1SV79</accession>
<dbReference type="SUPFAM" id="SSF49562">
    <property type="entry name" value="C2 domain (Calcium/lipid-binding domain, CaLB)"/>
    <property type="match status" value="1"/>
</dbReference>
<feature type="region of interest" description="Disordered" evidence="1">
    <location>
        <begin position="355"/>
        <end position="374"/>
    </location>
</feature>
<gene>
    <name evidence="4" type="primary">LOC106464147</name>
</gene>
<dbReference type="PANTHER" id="PTHR10480">
    <property type="entry name" value="PROTEIN UNC-13 HOMOLOG"/>
    <property type="match status" value="1"/>
</dbReference>
<protein>
    <submittedName>
        <fullName evidence="4">Phorbol ester/diacylglycerol-binding protein unc-13-like</fullName>
    </submittedName>
</protein>
<dbReference type="PROSITE" id="PS50004">
    <property type="entry name" value="C2"/>
    <property type="match status" value="1"/>
</dbReference>
<name>A0ABM1SV79_LIMPO</name>